<feature type="region of interest" description="Disordered" evidence="1">
    <location>
        <begin position="48"/>
        <end position="79"/>
    </location>
</feature>
<evidence type="ECO:0000256" key="1">
    <source>
        <dbReference type="SAM" id="MobiDB-lite"/>
    </source>
</evidence>
<protein>
    <submittedName>
        <fullName evidence="2">Uncharacterized protein</fullName>
    </submittedName>
</protein>
<dbReference type="InParanoid" id="A0A7J6JIF2"/>
<reference evidence="2 3" key="2">
    <citation type="submission" date="2020-04" db="EMBL/GenBank/DDBJ databases">
        <title>Genome sequencing and assembly of multiple isolates from the Colletotrichum gloeosporioides species complex.</title>
        <authorList>
            <person name="Gan P."/>
            <person name="Shirasu K."/>
        </authorList>
    </citation>
    <scope>NUCLEOTIDE SEQUENCE [LARGE SCALE GENOMIC DNA]</scope>
    <source>
        <strain evidence="2 3">Nara gc5</strain>
    </source>
</reference>
<accession>A0A7J6JIF2</accession>
<dbReference type="RefSeq" id="XP_031881120.1">
    <property type="nucleotide sequence ID" value="XM_032022042.1"/>
</dbReference>
<dbReference type="OrthoDB" id="4811255at2759"/>
<feature type="compositionally biased region" description="Basic and acidic residues" evidence="1">
    <location>
        <begin position="57"/>
        <end position="78"/>
    </location>
</feature>
<evidence type="ECO:0000313" key="2">
    <source>
        <dbReference type="EMBL" id="KAF4490118.1"/>
    </source>
</evidence>
<proteinExistence type="predicted"/>
<name>A0A7J6JIF2_COLFN</name>
<comment type="caution">
    <text evidence="2">The sequence shown here is derived from an EMBL/GenBank/DDBJ whole genome shotgun (WGS) entry which is preliminary data.</text>
</comment>
<keyword evidence="3" id="KW-1185">Reference proteome</keyword>
<sequence>MKAPWGGDTAYAWEKYDSFADRWREICRGLKTNKLLIHSALRPDNVARLTAAPQAEQKTKTDNRRLNAKRDEESRLGREWQNITKKKAAALDVVDEHMED</sequence>
<organism evidence="2 3">
    <name type="scientific">Colletotrichum fructicola (strain Nara gc5)</name>
    <name type="common">Anthracnose fungus</name>
    <name type="synonym">Colletotrichum gloeosporioides (strain Nara gc5)</name>
    <dbReference type="NCBI Taxonomy" id="1213859"/>
    <lineage>
        <taxon>Eukaryota</taxon>
        <taxon>Fungi</taxon>
        <taxon>Dikarya</taxon>
        <taxon>Ascomycota</taxon>
        <taxon>Pezizomycotina</taxon>
        <taxon>Sordariomycetes</taxon>
        <taxon>Hypocreomycetidae</taxon>
        <taxon>Glomerellales</taxon>
        <taxon>Glomerellaceae</taxon>
        <taxon>Colletotrichum</taxon>
        <taxon>Colletotrichum gloeosporioides species complex</taxon>
    </lineage>
</organism>
<evidence type="ECO:0000313" key="3">
    <source>
        <dbReference type="Proteomes" id="UP000011096"/>
    </source>
</evidence>
<dbReference type="Proteomes" id="UP000011096">
    <property type="component" value="Unassembled WGS sequence"/>
</dbReference>
<dbReference type="AlphaFoldDB" id="A0A7J6JIF2"/>
<gene>
    <name evidence="2" type="ORF">CGGC5_v004589</name>
</gene>
<reference evidence="2 3" key="1">
    <citation type="submission" date="2012-08" db="EMBL/GenBank/DDBJ databases">
        <authorList>
            <person name="Gan P.H.P."/>
            <person name="Ikeda K."/>
            <person name="Irieda H."/>
            <person name="Narusaka M."/>
            <person name="O'Connell R.J."/>
            <person name="Narusaka Y."/>
            <person name="Takano Y."/>
            <person name="Kubo Y."/>
            <person name="Shirasu K."/>
        </authorList>
    </citation>
    <scope>NUCLEOTIDE SEQUENCE [LARGE SCALE GENOMIC DNA]</scope>
    <source>
        <strain evidence="2 3">Nara gc5</strain>
    </source>
</reference>
<dbReference type="GeneID" id="43606239"/>
<dbReference type="EMBL" id="ANPB02000002">
    <property type="protein sequence ID" value="KAF4490118.1"/>
    <property type="molecule type" value="Genomic_DNA"/>
</dbReference>